<feature type="compositionally biased region" description="Low complexity" evidence="1">
    <location>
        <begin position="349"/>
        <end position="391"/>
    </location>
</feature>
<reference evidence="2 3" key="1">
    <citation type="submission" date="2020-09" db="EMBL/GenBank/DDBJ databases">
        <title>Biosynthesis of the nuclear factor of activated T cells inhibitor NFAT-133 and its congeners in Streptomyces pactum.</title>
        <authorList>
            <person name="Zhou W."/>
            <person name="Posri P."/>
            <person name="Abugrain M.E."/>
            <person name="Weisberg A.J."/>
            <person name="Chang J.H."/>
            <person name="Mahmud T."/>
        </authorList>
    </citation>
    <scope>NUCLEOTIDE SEQUENCE [LARGE SCALE GENOMIC DNA]</scope>
    <source>
        <strain evidence="2 3">ATCC 27456</strain>
    </source>
</reference>
<organism evidence="2 3">
    <name type="scientific">Streptomyces pactum</name>
    <dbReference type="NCBI Taxonomy" id="68249"/>
    <lineage>
        <taxon>Bacteria</taxon>
        <taxon>Bacillati</taxon>
        <taxon>Actinomycetota</taxon>
        <taxon>Actinomycetes</taxon>
        <taxon>Kitasatosporales</taxon>
        <taxon>Streptomycetaceae</taxon>
        <taxon>Streptomyces</taxon>
    </lineage>
</organism>
<comment type="caution">
    <text evidence="2">The sequence shown here is derived from an EMBL/GenBank/DDBJ whole genome shotgun (WGS) entry which is preliminary data.</text>
</comment>
<proteinExistence type="predicted"/>
<protein>
    <recommendedName>
        <fullName evidence="4">Translation initiation factor IF-2</fullName>
    </recommendedName>
</protein>
<feature type="region of interest" description="Disordered" evidence="1">
    <location>
        <begin position="235"/>
        <end position="495"/>
    </location>
</feature>
<feature type="compositionally biased region" description="Low complexity" evidence="1">
    <location>
        <begin position="416"/>
        <end position="430"/>
    </location>
</feature>
<evidence type="ECO:0000256" key="1">
    <source>
        <dbReference type="SAM" id="MobiDB-lite"/>
    </source>
</evidence>
<name>A0ABS0NQ58_9ACTN</name>
<evidence type="ECO:0000313" key="2">
    <source>
        <dbReference type="EMBL" id="MBH5337291.1"/>
    </source>
</evidence>
<sequence>MGEFDGKSMAELHAMLAGSDATALTGAGEALSAASPRITAIGEGLKRYASRVEWKGRANDAFREWTHDFSLEVLRLAEFTDAVGTRIAEAGGALALAKKAIPTPVDAAGSHGDPDLGKALKAEAGKLNEAVHQMEKLSSVYTVTREDLTAQKEPRFRPLPGGSRRADAIGPVPVAGAPDTGGSTAPASPHGTPTSTAGFSNGAVGPRESLVAPQVPVGAPPERGSHHRMEIDSVEAPPAPLAPGSERLGEPSTGTETTASRNTSFPAGPPVTAPLSGDKGVPGRGAGGPSYRPPAGGSVKNGQPVRPPFPPRATAGRDIVGGSPPPATTSPPRPRGVVAGEGQAHPSRGGYPATGYPGPPVGAAGAPGPGAARAVPGSGAPAPAPRSAAPGSRYRGTGAAIGEEASGRPRGPVGHALSGSPASPRSGSSRTRNRFLSCEPGGAVVRDTGRPPLRTAYTPGGSGLVRDEPTGEAEPRGGRTARHANADGTKPRPEVDEWGLARRNTVPPVIG</sequence>
<keyword evidence="3" id="KW-1185">Reference proteome</keyword>
<dbReference type="EMBL" id="JACYXC010000001">
    <property type="protein sequence ID" value="MBH5337291.1"/>
    <property type="molecule type" value="Genomic_DNA"/>
</dbReference>
<feature type="compositionally biased region" description="Basic and acidic residues" evidence="1">
    <location>
        <begin position="465"/>
        <end position="477"/>
    </location>
</feature>
<feature type="compositionally biased region" description="Pro residues" evidence="1">
    <location>
        <begin position="323"/>
        <end position="334"/>
    </location>
</feature>
<dbReference type="Proteomes" id="UP000807371">
    <property type="component" value="Unassembled WGS sequence"/>
</dbReference>
<evidence type="ECO:0000313" key="3">
    <source>
        <dbReference type="Proteomes" id="UP000807371"/>
    </source>
</evidence>
<feature type="compositionally biased region" description="Polar residues" evidence="1">
    <location>
        <begin position="181"/>
        <end position="199"/>
    </location>
</feature>
<evidence type="ECO:0008006" key="4">
    <source>
        <dbReference type="Google" id="ProtNLM"/>
    </source>
</evidence>
<dbReference type="RefSeq" id="WP_197990600.1">
    <property type="nucleotide sequence ID" value="NZ_JACYXC010000001.1"/>
</dbReference>
<feature type="region of interest" description="Disordered" evidence="1">
    <location>
        <begin position="149"/>
        <end position="207"/>
    </location>
</feature>
<feature type="compositionally biased region" description="Polar residues" evidence="1">
    <location>
        <begin position="252"/>
        <end position="265"/>
    </location>
</feature>
<gene>
    <name evidence="2" type="ORF">IHE55_22025</name>
</gene>
<accession>A0ABS0NQ58</accession>